<evidence type="ECO:0000313" key="2">
    <source>
        <dbReference type="Proteomes" id="UP000093080"/>
    </source>
</evidence>
<dbReference type="AlphaFoldDB" id="A0A1B9F312"/>
<name>A0A1B9F312_9BACT</name>
<dbReference type="Proteomes" id="UP000093080">
    <property type="component" value="Unassembled WGS sequence"/>
</dbReference>
<dbReference type="EMBL" id="MAGO01000015">
    <property type="protein sequence ID" value="OCC14263.1"/>
    <property type="molecule type" value="Genomic_DNA"/>
</dbReference>
<gene>
    <name evidence="1" type="ORF">DBT_2335</name>
</gene>
<organism evidence="1 2">
    <name type="scientific">Dissulfuribacter thermophilus</name>
    <dbReference type="NCBI Taxonomy" id="1156395"/>
    <lineage>
        <taxon>Bacteria</taxon>
        <taxon>Pseudomonadati</taxon>
        <taxon>Thermodesulfobacteriota</taxon>
        <taxon>Dissulfuribacteria</taxon>
        <taxon>Dissulfuribacterales</taxon>
        <taxon>Dissulfuribacteraceae</taxon>
        <taxon>Dissulfuribacter</taxon>
    </lineage>
</organism>
<reference evidence="1 2" key="1">
    <citation type="submission" date="2016-06" db="EMBL/GenBank/DDBJ databases">
        <title>Respiratory ammonification of nitrate coupled to the oxidation of elemental sulfur in deep-sea autotrophic thermophilic bacteria.</title>
        <authorList>
            <person name="Slobodkina G.B."/>
            <person name="Mardanov A.V."/>
            <person name="Ravin N.V."/>
            <person name="Frolova A.A."/>
            <person name="Viryasiv M.B."/>
            <person name="Chernyh N.A."/>
            <person name="Bonch-Osmolovskaya E.A."/>
            <person name="Slobodkin A.I."/>
        </authorList>
    </citation>
    <scope>NUCLEOTIDE SEQUENCE [LARGE SCALE GENOMIC DNA]</scope>
    <source>
        <strain evidence="1 2">S69</strain>
    </source>
</reference>
<protein>
    <submittedName>
        <fullName evidence="1">Fibronectin type III domain protein</fullName>
    </submittedName>
</protein>
<proteinExistence type="predicted"/>
<comment type="caution">
    <text evidence="1">The sequence shown here is derived from an EMBL/GenBank/DDBJ whole genome shotgun (WGS) entry which is preliminary data.</text>
</comment>
<evidence type="ECO:0000313" key="1">
    <source>
        <dbReference type="EMBL" id="OCC14263.1"/>
    </source>
</evidence>
<accession>A0A1B9F312</accession>
<sequence length="922" mass="94176">MKARGKVITPIIALIFVLSAMVGGALAKTSTVKGMFILDKTEVNAGETINMTVLGLNANGEVDLYGEQFGATIMAVVTSQLGTVNVVGGTSGANPAAGNFAASVKYVTLTQGVGKVNISYPATVSGVDTITVTLQEKFFNEQGGVTYNTIDTTTKTVTVNAVSSSVASIDVDAFNRSASDLSGVSDTSIVGGIDGVMTAGAAGGQIKVVAYNDAGAVDTTAAGTVTVTLYPKANCYDTYTGLNAASNTYSFEGTMSAGVAYVTVPTTVTEAGCYYIKATLSGFEGDSVDVTDDDTLIVNPKAEIVKLMLTSEKSVISNDATNAAGTTITAYLLDKYGNKTKNATGSSIALQFKDSNSVVSDTALSISIVNNASKGTDVLGNAPGEVLKLGTTSLVASIPTDATIQASDPLAIKVVDRNLIAQVNSAWTAPVSAGVSFKAFDVALDGNTTSNTAADGSYVAPGSAAGADEYVSTSKATTIVVKHVVKGQVVETIEVSLAQASSTIEALFQKATGTLSVASDEYYIIADSLGAYGEVTVANQGNDTTGDITAASPSTGKLVNGHNEEVTALKATPSGTNFVATFNESQLRMTDPYGNNITVANAGTISVTSQNGSVSIAGGNSVLKAGETGDVVTITYDPAKFTGTDTLSFAYTKPGVTANDISVDVPSAKTLTNLAINVEQTAIPVNAEVGVEIESLDQSGKRYVYTPGVTISWSGSVNPTITGLYGGAYASGQLVDFTTNPGREVLTIAVGESTGEFTITLTSADGSVTASKTFTVTREAVAAPPAPPATSPKMDAVEAANLDPAANEVKPADVTNVTIAPCLNVPDDAQGQSADLYAAIAIGSDFYVASQGLFGQVTWDLYQGGDIPSFASATLGAEQCFDLGINGIDLSNFPGSYDIYYGYAVGGDFSTFRGAAYRVTVE</sequence>
<keyword evidence="2" id="KW-1185">Reference proteome</keyword>